<evidence type="ECO:0000256" key="1">
    <source>
        <dbReference type="SAM" id="SignalP"/>
    </source>
</evidence>
<name>A0A0S4LS63_9BACT</name>
<dbReference type="STRING" id="1742973.COMA2_80048"/>
<feature type="chain" id="PRO_5006624231" evidence="1">
    <location>
        <begin position="19"/>
        <end position="152"/>
    </location>
</feature>
<keyword evidence="1" id="KW-0732">Signal</keyword>
<gene>
    <name evidence="2" type="ORF">COMA2_80048</name>
</gene>
<evidence type="ECO:0000313" key="3">
    <source>
        <dbReference type="Proteomes" id="UP000198736"/>
    </source>
</evidence>
<dbReference type="Proteomes" id="UP000198736">
    <property type="component" value="Unassembled WGS sequence"/>
</dbReference>
<dbReference type="OrthoDB" id="581516at2"/>
<proteinExistence type="predicted"/>
<dbReference type="RefSeq" id="WP_090901832.1">
    <property type="nucleotide sequence ID" value="NZ_CZPZ01000035.1"/>
</dbReference>
<feature type="signal peptide" evidence="1">
    <location>
        <begin position="1"/>
        <end position="18"/>
    </location>
</feature>
<evidence type="ECO:0000313" key="2">
    <source>
        <dbReference type="EMBL" id="CUS39549.1"/>
    </source>
</evidence>
<keyword evidence="3" id="KW-1185">Reference proteome</keyword>
<dbReference type="EMBL" id="CZPZ01000035">
    <property type="protein sequence ID" value="CUS39549.1"/>
    <property type="molecule type" value="Genomic_DNA"/>
</dbReference>
<protein>
    <submittedName>
        <fullName evidence="2">Uncharacterized protein</fullName>
    </submittedName>
</protein>
<sequence length="152" mass="17845">MKRATASRLILVIPFVSAISMPAGQDGYGHARLAASHAQAQERPSYQHKQERIVRATEQEKEAFDRFVAHESRFKDHYQANFLASHYEYHQYRPAYQHGFELGLDPRYERADWNSVEPDARRTWVESTMGLWSQYRDAVRYGWEQGVALKRK</sequence>
<dbReference type="AlphaFoldDB" id="A0A0S4LS63"/>
<accession>A0A0S4LS63</accession>
<reference evidence="3" key="1">
    <citation type="submission" date="2015-10" db="EMBL/GenBank/DDBJ databases">
        <authorList>
            <person name="Luecker S."/>
            <person name="Luecker S."/>
        </authorList>
    </citation>
    <scope>NUCLEOTIDE SEQUENCE [LARGE SCALE GENOMIC DNA]</scope>
</reference>
<organism evidence="2 3">
    <name type="scientific">Candidatus Nitrospira nitrificans</name>
    <dbReference type="NCBI Taxonomy" id="1742973"/>
    <lineage>
        <taxon>Bacteria</taxon>
        <taxon>Pseudomonadati</taxon>
        <taxon>Nitrospirota</taxon>
        <taxon>Nitrospiria</taxon>
        <taxon>Nitrospirales</taxon>
        <taxon>Nitrospiraceae</taxon>
        <taxon>Nitrospira</taxon>
    </lineage>
</organism>